<feature type="transmembrane region" description="Helical" evidence="1">
    <location>
        <begin position="261"/>
        <end position="285"/>
    </location>
</feature>
<dbReference type="SUPFAM" id="SSF81383">
    <property type="entry name" value="F-box domain"/>
    <property type="match status" value="1"/>
</dbReference>
<feature type="transmembrane region" description="Helical" evidence="1">
    <location>
        <begin position="347"/>
        <end position="372"/>
    </location>
</feature>
<dbReference type="FunFam" id="1.20.1280.50:FF:000002">
    <property type="entry name" value="F-box only protein 44"/>
    <property type="match status" value="1"/>
</dbReference>
<dbReference type="Proteomes" id="UP001321473">
    <property type="component" value="Unassembled WGS sequence"/>
</dbReference>
<proteinExistence type="predicted"/>
<dbReference type="PANTHER" id="PTHR33444">
    <property type="entry name" value="SI:DKEY-19B23.12-RELATED"/>
    <property type="match status" value="1"/>
</dbReference>
<dbReference type="EMBL" id="JARKHS020028347">
    <property type="protein sequence ID" value="KAK8764353.1"/>
    <property type="molecule type" value="Genomic_DNA"/>
</dbReference>
<keyword evidence="1" id="KW-0812">Transmembrane</keyword>
<dbReference type="InterPro" id="IPR040350">
    <property type="entry name" value="TMEM272"/>
</dbReference>
<sequence>MQAVDMFPLTDLPEQLIEHVLSFVDQTDLLESCRHTCKLFRDVIDRNGFWKIKCLRDGKVIPAYALEKLPPRYYQSIYMGNPYGRNLLRNGHGDAPEEHEWSKAKHEEVQAWEVYDADDHFAKGCIQLSWEPEGAKERRGGNAAGSCRWNSCAPPARHASRGANCASSAVVRRLCSNALLCVAKADGRRRVMYCSKDNLLHNAKGINVSSDPIDLAAAMHYGSTSNAPPSVSRFWFGNDESVLERLRQAREEYPDHDPQEVAAAVLTLCLNYIVFTLVVLATFLIPAASLIIGALTINECPHQPMVPVVLVLSGVLALVNGVSNIVVRSGRLQPADYDQEAASPKYLLLGAVTGVLNVALFIVFVVGCVYVYGSLWPSQDGTSAHYCSPTAFYFAFWVHTAVFIFLGLLFLIGILGMLCSSCR</sequence>
<dbReference type="AlphaFoldDB" id="A0AAQ4DPG3"/>
<protein>
    <recommendedName>
        <fullName evidence="2">F-box domain-containing protein</fullName>
    </recommendedName>
</protein>
<dbReference type="PANTHER" id="PTHR33444:SF2">
    <property type="entry name" value="MARVEL DOMAIN-CONTAINING PROTEIN"/>
    <property type="match status" value="1"/>
</dbReference>
<name>A0AAQ4DPG3_AMBAM</name>
<evidence type="ECO:0000313" key="4">
    <source>
        <dbReference type="Proteomes" id="UP001321473"/>
    </source>
</evidence>
<feature type="transmembrane region" description="Helical" evidence="1">
    <location>
        <begin position="305"/>
        <end position="327"/>
    </location>
</feature>
<accession>A0AAQ4DPG3</accession>
<dbReference type="Pfam" id="PF12937">
    <property type="entry name" value="F-box-like"/>
    <property type="match status" value="1"/>
</dbReference>
<reference evidence="3 4" key="1">
    <citation type="journal article" date="2023" name="Arcadia Sci">
        <title>De novo assembly of a long-read Amblyomma americanum tick genome.</title>
        <authorList>
            <person name="Chou S."/>
            <person name="Poskanzer K.E."/>
            <person name="Rollins M."/>
            <person name="Thuy-Boun P.S."/>
        </authorList>
    </citation>
    <scope>NUCLEOTIDE SEQUENCE [LARGE SCALE GENOMIC DNA]</scope>
    <source>
        <strain evidence="3">F_SG_1</strain>
        <tissue evidence="3">Salivary glands</tissue>
    </source>
</reference>
<keyword evidence="1" id="KW-0472">Membrane</keyword>
<dbReference type="SMART" id="SM00256">
    <property type="entry name" value="FBOX"/>
    <property type="match status" value="1"/>
</dbReference>
<keyword evidence="4" id="KW-1185">Reference proteome</keyword>
<feature type="domain" description="F-box" evidence="2">
    <location>
        <begin position="6"/>
        <end position="53"/>
    </location>
</feature>
<keyword evidence="1" id="KW-1133">Transmembrane helix</keyword>
<dbReference type="InterPro" id="IPR036047">
    <property type="entry name" value="F-box-like_dom_sf"/>
</dbReference>
<comment type="caution">
    <text evidence="3">The sequence shown here is derived from an EMBL/GenBank/DDBJ whole genome shotgun (WGS) entry which is preliminary data.</text>
</comment>
<feature type="transmembrane region" description="Helical" evidence="1">
    <location>
        <begin position="392"/>
        <end position="418"/>
    </location>
</feature>
<gene>
    <name evidence="3" type="ORF">V5799_033041</name>
</gene>
<dbReference type="InterPro" id="IPR001810">
    <property type="entry name" value="F-box_dom"/>
</dbReference>
<evidence type="ECO:0000313" key="3">
    <source>
        <dbReference type="EMBL" id="KAK8764353.1"/>
    </source>
</evidence>
<dbReference type="PROSITE" id="PS50181">
    <property type="entry name" value="FBOX"/>
    <property type="match status" value="1"/>
</dbReference>
<dbReference type="Gene3D" id="1.20.1280.50">
    <property type="match status" value="1"/>
</dbReference>
<evidence type="ECO:0000259" key="2">
    <source>
        <dbReference type="PROSITE" id="PS50181"/>
    </source>
</evidence>
<organism evidence="3 4">
    <name type="scientific">Amblyomma americanum</name>
    <name type="common">Lone star tick</name>
    <dbReference type="NCBI Taxonomy" id="6943"/>
    <lineage>
        <taxon>Eukaryota</taxon>
        <taxon>Metazoa</taxon>
        <taxon>Ecdysozoa</taxon>
        <taxon>Arthropoda</taxon>
        <taxon>Chelicerata</taxon>
        <taxon>Arachnida</taxon>
        <taxon>Acari</taxon>
        <taxon>Parasitiformes</taxon>
        <taxon>Ixodida</taxon>
        <taxon>Ixodoidea</taxon>
        <taxon>Ixodidae</taxon>
        <taxon>Amblyomminae</taxon>
        <taxon>Amblyomma</taxon>
    </lineage>
</organism>
<evidence type="ECO:0000256" key="1">
    <source>
        <dbReference type="SAM" id="Phobius"/>
    </source>
</evidence>